<evidence type="ECO:0000313" key="2">
    <source>
        <dbReference type="EMBL" id="KTD72257.1"/>
    </source>
</evidence>
<dbReference type="AlphaFoldDB" id="A0A0W0ZSS8"/>
<keyword evidence="3" id="KW-1185">Reference proteome</keyword>
<feature type="transmembrane region" description="Helical" evidence="1">
    <location>
        <begin position="374"/>
        <end position="390"/>
    </location>
</feature>
<proteinExistence type="predicted"/>
<keyword evidence="1" id="KW-1133">Transmembrane helix</keyword>
<keyword evidence="1" id="KW-0472">Membrane</keyword>
<feature type="transmembrane region" description="Helical" evidence="1">
    <location>
        <begin position="38"/>
        <end position="61"/>
    </location>
</feature>
<reference evidence="2 3" key="1">
    <citation type="submission" date="2015-11" db="EMBL/GenBank/DDBJ databases">
        <title>Genomic analysis of 38 Legionella species identifies large and diverse effector repertoires.</title>
        <authorList>
            <person name="Burstein D."/>
            <person name="Amaro F."/>
            <person name="Zusman T."/>
            <person name="Lifshitz Z."/>
            <person name="Cohen O."/>
            <person name="Gilbert J.A."/>
            <person name="Pupko T."/>
            <person name="Shuman H.A."/>
            <person name="Segal G."/>
        </authorList>
    </citation>
    <scope>NUCLEOTIDE SEQUENCE [LARGE SCALE GENOMIC DNA]</scope>
    <source>
        <strain evidence="2 3">ATCC 49180</strain>
    </source>
</reference>
<dbReference type="PATRIC" id="fig|40335.7.peg.107"/>
<dbReference type="STRING" id="40335.Ltuc_0104"/>
<feature type="transmembrane region" description="Helical" evidence="1">
    <location>
        <begin position="254"/>
        <end position="283"/>
    </location>
</feature>
<evidence type="ECO:0000256" key="1">
    <source>
        <dbReference type="SAM" id="Phobius"/>
    </source>
</evidence>
<gene>
    <name evidence="2" type="ORF">Ltuc_0104</name>
</gene>
<name>A0A0W0ZSS8_9GAMM</name>
<sequence length="632" mass="72799">MDFEKFNIRISLPTVTLLSIFLFYTIVVFYAFEIFYQFTFLEIISTSIVFLILLICTYSLFCRGFITQKLDITLINIFVSILVVLFLIDLGSSFIHPCLDYARTYPLLETELGLNYHRDTVFHVSIIQSILNFGYASTAQHGTPVLNYHVLSHYIDALIIFLTKVDPYDSYGMFFYFKIWLFLSSIVLFLFDVCINNKSLFFLALLAIAPLLVGRYSSVLSHGLWFTSIIIMFSSVKVHKIFIAKENQAKEFVFLFFLVVVVALGKVSSGFVYALIIGTYLLLKNPKSLHIYVLAFSWILFFFFYQKWLTTSESPFANLNTFLANPVSSFFHNIKALIIYLTEIQNSLTLPTIYTTIVTLVLIACLFPRKQNSILLLSGIGVTLLVYEVTHIRNDLIPADIYYFEFGLLFILTLFTVQFLACQTKDTHGINVDTSNIKLFILSWWFLLSFFCTKPNIAALGEHIKSANNTPFLFINRDYKKINLHTPISFTQVLTNHFRLENLFQNKPRPLFDFKNTLASFMKKNELTKKDSVLFIPQEIYEKDLDIFAGDVWARGLLIYAVTGIPLVHGVHSIFQYYGFKDYSKKALWVNKLDGLNTACKDSIGKNVILVKNFKQPTFSVYQCIPSKRVTL</sequence>
<protein>
    <recommendedName>
        <fullName evidence="4">Transmembrane protein</fullName>
    </recommendedName>
</protein>
<feature type="transmembrane region" description="Helical" evidence="1">
    <location>
        <begin position="348"/>
        <end position="367"/>
    </location>
</feature>
<feature type="transmembrane region" description="Helical" evidence="1">
    <location>
        <begin position="200"/>
        <end position="217"/>
    </location>
</feature>
<feature type="transmembrane region" description="Helical" evidence="1">
    <location>
        <begin position="223"/>
        <end position="242"/>
    </location>
</feature>
<evidence type="ECO:0008006" key="4">
    <source>
        <dbReference type="Google" id="ProtNLM"/>
    </source>
</evidence>
<feature type="transmembrane region" description="Helical" evidence="1">
    <location>
        <begin position="322"/>
        <end position="342"/>
    </location>
</feature>
<feature type="transmembrane region" description="Helical" evidence="1">
    <location>
        <begin position="73"/>
        <end position="95"/>
    </location>
</feature>
<dbReference type="Proteomes" id="UP000054693">
    <property type="component" value="Unassembled WGS sequence"/>
</dbReference>
<feature type="transmembrane region" description="Helical" evidence="1">
    <location>
        <begin position="434"/>
        <end position="451"/>
    </location>
</feature>
<feature type="transmembrane region" description="Helical" evidence="1">
    <location>
        <begin position="12"/>
        <end position="32"/>
    </location>
</feature>
<evidence type="ECO:0000313" key="3">
    <source>
        <dbReference type="Proteomes" id="UP000054693"/>
    </source>
</evidence>
<feature type="transmembrane region" description="Helical" evidence="1">
    <location>
        <begin position="402"/>
        <end position="422"/>
    </location>
</feature>
<feature type="transmembrane region" description="Helical" evidence="1">
    <location>
        <begin position="289"/>
        <end position="310"/>
    </location>
</feature>
<feature type="transmembrane region" description="Helical" evidence="1">
    <location>
        <begin position="173"/>
        <end position="193"/>
    </location>
</feature>
<comment type="caution">
    <text evidence="2">The sequence shown here is derived from an EMBL/GenBank/DDBJ whole genome shotgun (WGS) entry which is preliminary data.</text>
</comment>
<dbReference type="OrthoDB" id="7064106at2"/>
<accession>A0A0W0ZSS8</accession>
<organism evidence="2 3">
    <name type="scientific">Legionella tucsonensis</name>
    <dbReference type="NCBI Taxonomy" id="40335"/>
    <lineage>
        <taxon>Bacteria</taxon>
        <taxon>Pseudomonadati</taxon>
        <taxon>Pseudomonadota</taxon>
        <taxon>Gammaproteobacteria</taxon>
        <taxon>Legionellales</taxon>
        <taxon>Legionellaceae</taxon>
        <taxon>Legionella</taxon>
    </lineage>
</organism>
<dbReference type="RefSeq" id="WP_058519418.1">
    <property type="nucleotide sequence ID" value="NZ_CAAAIP010000005.1"/>
</dbReference>
<keyword evidence="1" id="KW-0812">Transmembrane</keyword>
<dbReference type="EMBL" id="LNZA01000001">
    <property type="protein sequence ID" value="KTD72257.1"/>
    <property type="molecule type" value="Genomic_DNA"/>
</dbReference>